<dbReference type="InterPro" id="IPR005543">
    <property type="entry name" value="PASTA_dom"/>
</dbReference>
<evidence type="ECO:0000259" key="2">
    <source>
        <dbReference type="SMART" id="SM00740"/>
    </source>
</evidence>
<feature type="compositionally biased region" description="Polar residues" evidence="1">
    <location>
        <begin position="310"/>
        <end position="337"/>
    </location>
</feature>
<name>A0A426TRR5_9CHLR</name>
<evidence type="ECO:0000256" key="1">
    <source>
        <dbReference type="SAM" id="MobiDB-lite"/>
    </source>
</evidence>
<evidence type="ECO:0000313" key="3">
    <source>
        <dbReference type="EMBL" id="RRR66311.1"/>
    </source>
</evidence>
<dbReference type="SMART" id="SM00740">
    <property type="entry name" value="PASTA"/>
    <property type="match status" value="2"/>
</dbReference>
<dbReference type="Gene3D" id="3.30.10.20">
    <property type="match status" value="1"/>
</dbReference>
<reference evidence="3 4" key="1">
    <citation type="submission" date="2018-12" db="EMBL/GenBank/DDBJ databases">
        <title>Genome Sequence of Candidatus Viridilinea halotolerans isolated from saline sulfide-rich spring.</title>
        <authorList>
            <person name="Grouzdev D.S."/>
            <person name="Burganskaya E.I."/>
            <person name="Krutkina M.S."/>
            <person name="Sukhacheva M.V."/>
            <person name="Gorlenko V.M."/>
        </authorList>
    </citation>
    <scope>NUCLEOTIDE SEQUENCE [LARGE SCALE GENOMIC DNA]</scope>
    <source>
        <strain evidence="3">Chok-6</strain>
    </source>
</reference>
<sequence>MTPMPNQASADPRLCYVPDLSGVPFDSARDILWAQYEGFNPDNLTKPNGTRSNMIIAAGSQSIPAGSMVDCNSTMSVTEQTGSCVVPNMIGETWTSALAKWQSAGFPDHLLQRGAGIDDETIVGSQSITQGSVVISCNQSVTLDVSTCTVPNFVGRTYPAQALIDWELADFDDANLSPAANSPASFVIGSQSLIANTQVSCQSQITVDPLPVCIVPQMVGRTVAESRTDWSGAGFSSEPTFSKNNPRAADYVRSQSEPAGKELDCDTGITLTEETRVVIINVVSPSVQPGAVVTRADSPNIRIRAEAYDSDSNGTNGTNVNKVSFTVTRPNGTQLSSGEEGARPYCAWGDAYSGGEGIPCYSWNNGAEWEVGTYTVTISSIKVYNTSTNQLNNSTLKYSFTVVP</sequence>
<feature type="domain" description="PASTA" evidence="2">
    <location>
        <begin position="81"/>
        <end position="147"/>
    </location>
</feature>
<dbReference type="AlphaFoldDB" id="A0A426TRR5"/>
<feature type="region of interest" description="Disordered" evidence="1">
    <location>
        <begin position="308"/>
        <end position="340"/>
    </location>
</feature>
<proteinExistence type="predicted"/>
<organism evidence="3 4">
    <name type="scientific">Candidatus Viridilinea halotolerans</name>
    <dbReference type="NCBI Taxonomy" id="2491704"/>
    <lineage>
        <taxon>Bacteria</taxon>
        <taxon>Bacillati</taxon>
        <taxon>Chloroflexota</taxon>
        <taxon>Chloroflexia</taxon>
        <taxon>Chloroflexales</taxon>
        <taxon>Chloroflexineae</taxon>
        <taxon>Oscillochloridaceae</taxon>
        <taxon>Candidatus Viridilinea</taxon>
    </lineage>
</organism>
<feature type="domain" description="PASTA" evidence="2">
    <location>
        <begin position="209"/>
        <end position="275"/>
    </location>
</feature>
<evidence type="ECO:0000313" key="4">
    <source>
        <dbReference type="Proteomes" id="UP000280307"/>
    </source>
</evidence>
<dbReference type="Proteomes" id="UP000280307">
    <property type="component" value="Unassembled WGS sequence"/>
</dbReference>
<gene>
    <name evidence="3" type="ORF">EI684_20960</name>
</gene>
<accession>A0A426TRR5</accession>
<comment type="caution">
    <text evidence="3">The sequence shown here is derived from an EMBL/GenBank/DDBJ whole genome shotgun (WGS) entry which is preliminary data.</text>
</comment>
<protein>
    <submittedName>
        <fullName evidence="3">PASTA domain-containing protein</fullName>
    </submittedName>
</protein>
<dbReference type="EMBL" id="RSAS01000864">
    <property type="protein sequence ID" value="RRR66311.1"/>
    <property type="molecule type" value="Genomic_DNA"/>
</dbReference>
<dbReference type="CDD" id="cd06577">
    <property type="entry name" value="PASTA_pknB"/>
    <property type="match status" value="1"/>
</dbReference>